<evidence type="ECO:0000313" key="2">
    <source>
        <dbReference type="Proteomes" id="UP000274822"/>
    </source>
</evidence>
<sequence length="196" mass="21534">MESCKIETLDHTDRYMLRPFPRACVDGGGVEGKRITMATRVARAKTKGPRFVPMPTRKHRHSYPFGSLYAFPTDQISGKNWSGLSFPPGTLFNKVVGDGLDGGAGDGLCVPDVHAELVAELGDELGDITALLFRLGLLDRIRAGIIPFNHLREPLHQSIVILFTPIPRASQERLDCRDEDQILHIEDSLPTGAGYG</sequence>
<evidence type="ECO:0000313" key="1">
    <source>
        <dbReference type="EMBL" id="RUS24285.1"/>
    </source>
</evidence>
<reference evidence="1 2" key="1">
    <citation type="journal article" date="2018" name="New Phytol.">
        <title>Phylogenomics of Endogonaceae and evolution of mycorrhizas within Mucoromycota.</title>
        <authorList>
            <person name="Chang Y."/>
            <person name="Desiro A."/>
            <person name="Na H."/>
            <person name="Sandor L."/>
            <person name="Lipzen A."/>
            <person name="Clum A."/>
            <person name="Barry K."/>
            <person name="Grigoriev I.V."/>
            <person name="Martin F.M."/>
            <person name="Stajich J.E."/>
            <person name="Smith M.E."/>
            <person name="Bonito G."/>
            <person name="Spatafora J.W."/>
        </authorList>
    </citation>
    <scope>NUCLEOTIDE SEQUENCE [LARGE SCALE GENOMIC DNA]</scope>
    <source>
        <strain evidence="1 2">AD002</strain>
    </source>
</reference>
<organism evidence="1 2">
    <name type="scientific">Jimgerdemannia flammicorona</name>
    <dbReference type="NCBI Taxonomy" id="994334"/>
    <lineage>
        <taxon>Eukaryota</taxon>
        <taxon>Fungi</taxon>
        <taxon>Fungi incertae sedis</taxon>
        <taxon>Mucoromycota</taxon>
        <taxon>Mucoromycotina</taxon>
        <taxon>Endogonomycetes</taxon>
        <taxon>Endogonales</taxon>
        <taxon>Endogonaceae</taxon>
        <taxon>Jimgerdemannia</taxon>
    </lineage>
</organism>
<dbReference type="EMBL" id="RBNJ01016552">
    <property type="protein sequence ID" value="RUS24285.1"/>
    <property type="molecule type" value="Genomic_DNA"/>
</dbReference>
<proteinExistence type="predicted"/>
<protein>
    <submittedName>
        <fullName evidence="1">Uncharacterized protein</fullName>
    </submittedName>
</protein>
<name>A0A433Q3A4_9FUNG</name>
<dbReference type="Proteomes" id="UP000274822">
    <property type="component" value="Unassembled WGS sequence"/>
</dbReference>
<accession>A0A433Q3A4</accession>
<comment type="caution">
    <text evidence="1">The sequence shown here is derived from an EMBL/GenBank/DDBJ whole genome shotgun (WGS) entry which is preliminary data.</text>
</comment>
<keyword evidence="2" id="KW-1185">Reference proteome</keyword>
<dbReference type="AlphaFoldDB" id="A0A433Q3A4"/>
<gene>
    <name evidence="1" type="ORF">BC938DRAFT_473834</name>
</gene>